<proteinExistence type="predicted"/>
<sequence length="226" mass="24307">MSDLLDPGLVIALLLNFYALTTTNLKQMIYAVAMQGALLGMLYPIAHTGFLSHADAEPTSWFSGLRLMALTATIVLVKGFLIPRFLLRAARLADVRSQVTSTVGVMLPLLLGGVATVLALVFAKSLPLAPQHISHLPIPASLATVMCGFLILSSRREAMGQVLGYIVLENGIFIFGLLLIEAVPLLVELGIVLDLFVGVFVMGIIFNHVSRAFPEASVEHLSTLKE</sequence>
<organism evidence="7 8">
    <name type="scientific">Novipirellula aureliae</name>
    <dbReference type="NCBI Taxonomy" id="2527966"/>
    <lineage>
        <taxon>Bacteria</taxon>
        <taxon>Pseudomonadati</taxon>
        <taxon>Planctomycetota</taxon>
        <taxon>Planctomycetia</taxon>
        <taxon>Pirellulales</taxon>
        <taxon>Pirellulaceae</taxon>
        <taxon>Novipirellula</taxon>
    </lineage>
</organism>
<evidence type="ECO:0000256" key="6">
    <source>
        <dbReference type="SAM" id="Phobius"/>
    </source>
</evidence>
<evidence type="ECO:0000256" key="2">
    <source>
        <dbReference type="ARBA" id="ARBA00022475"/>
    </source>
</evidence>
<feature type="transmembrane region" description="Helical" evidence="6">
    <location>
        <begin position="186"/>
        <end position="206"/>
    </location>
</feature>
<protein>
    <submittedName>
        <fullName evidence="7">Hydrogenase-4 component E</fullName>
        <ecNumber evidence="7">1.-.-.-</ecNumber>
    </submittedName>
</protein>
<evidence type="ECO:0000313" key="7">
    <source>
        <dbReference type="EMBL" id="TWU34540.1"/>
    </source>
</evidence>
<keyword evidence="5 6" id="KW-0472">Membrane</keyword>
<evidence type="ECO:0000256" key="4">
    <source>
        <dbReference type="ARBA" id="ARBA00022989"/>
    </source>
</evidence>
<dbReference type="InterPro" id="IPR038730">
    <property type="entry name" value="HyfE-like"/>
</dbReference>
<dbReference type="GO" id="GO:0016491">
    <property type="term" value="F:oxidoreductase activity"/>
    <property type="evidence" value="ECO:0007669"/>
    <property type="project" value="UniProtKB-KW"/>
</dbReference>
<keyword evidence="3 6" id="KW-0812">Transmembrane</keyword>
<evidence type="ECO:0000256" key="3">
    <source>
        <dbReference type="ARBA" id="ARBA00022692"/>
    </source>
</evidence>
<feature type="transmembrane region" description="Helical" evidence="6">
    <location>
        <begin position="135"/>
        <end position="153"/>
    </location>
</feature>
<feature type="transmembrane region" description="Helical" evidence="6">
    <location>
        <begin position="6"/>
        <end position="21"/>
    </location>
</feature>
<comment type="subcellular location">
    <subcellularLocation>
        <location evidence="1">Cell membrane</location>
        <topology evidence="1">Multi-pass membrane protein</topology>
    </subcellularLocation>
</comment>
<feature type="transmembrane region" description="Helical" evidence="6">
    <location>
        <begin position="162"/>
        <end position="180"/>
    </location>
</feature>
<dbReference type="EMBL" id="SJPY01000011">
    <property type="protein sequence ID" value="TWU34540.1"/>
    <property type="molecule type" value="Genomic_DNA"/>
</dbReference>
<keyword evidence="7" id="KW-0560">Oxidoreductase</keyword>
<keyword evidence="4 6" id="KW-1133">Transmembrane helix</keyword>
<dbReference type="PANTHER" id="PTHR38601">
    <property type="entry name" value="HYDROGENASE-4 COMPONENT E"/>
    <property type="match status" value="1"/>
</dbReference>
<name>A0A5C6DCP1_9BACT</name>
<dbReference type="Proteomes" id="UP000315471">
    <property type="component" value="Unassembled WGS sequence"/>
</dbReference>
<evidence type="ECO:0000313" key="8">
    <source>
        <dbReference type="Proteomes" id="UP000315471"/>
    </source>
</evidence>
<gene>
    <name evidence="7" type="primary">hyfE</name>
    <name evidence="7" type="ORF">Q31b_54940</name>
</gene>
<reference evidence="7 8" key="1">
    <citation type="submission" date="2019-02" db="EMBL/GenBank/DDBJ databases">
        <title>Deep-cultivation of Planctomycetes and their phenomic and genomic characterization uncovers novel biology.</title>
        <authorList>
            <person name="Wiegand S."/>
            <person name="Jogler M."/>
            <person name="Boedeker C."/>
            <person name="Pinto D."/>
            <person name="Vollmers J."/>
            <person name="Rivas-Marin E."/>
            <person name="Kohn T."/>
            <person name="Peeters S.H."/>
            <person name="Heuer A."/>
            <person name="Rast P."/>
            <person name="Oberbeckmann S."/>
            <person name="Bunk B."/>
            <person name="Jeske O."/>
            <person name="Meyerdierks A."/>
            <person name="Storesund J.E."/>
            <person name="Kallscheuer N."/>
            <person name="Luecker S."/>
            <person name="Lage O.M."/>
            <person name="Pohl T."/>
            <person name="Merkel B.J."/>
            <person name="Hornburger P."/>
            <person name="Mueller R.-W."/>
            <person name="Bruemmer F."/>
            <person name="Labrenz M."/>
            <person name="Spormann A.M."/>
            <person name="Op Den Camp H."/>
            <person name="Overmann J."/>
            <person name="Amann R."/>
            <person name="Jetten M.S.M."/>
            <person name="Mascher T."/>
            <person name="Medema M.H."/>
            <person name="Devos D.P."/>
            <person name="Kaster A.-K."/>
            <person name="Ovreas L."/>
            <person name="Rohde M."/>
            <person name="Galperin M.Y."/>
            <person name="Jogler C."/>
        </authorList>
    </citation>
    <scope>NUCLEOTIDE SEQUENCE [LARGE SCALE GENOMIC DNA]</scope>
    <source>
        <strain evidence="7 8">Q31b</strain>
    </source>
</reference>
<dbReference type="EC" id="1.-.-.-" evidence="7"/>
<keyword evidence="8" id="KW-1185">Reference proteome</keyword>
<evidence type="ECO:0000256" key="1">
    <source>
        <dbReference type="ARBA" id="ARBA00004651"/>
    </source>
</evidence>
<keyword evidence="2" id="KW-1003">Cell membrane</keyword>
<dbReference type="PANTHER" id="PTHR38601:SF1">
    <property type="entry name" value="HYDROGENASE-4 COMPONENT E"/>
    <property type="match status" value="1"/>
</dbReference>
<feature type="transmembrane region" description="Helical" evidence="6">
    <location>
        <begin position="99"/>
        <end position="123"/>
    </location>
</feature>
<dbReference type="AlphaFoldDB" id="A0A5C6DCP1"/>
<accession>A0A5C6DCP1</accession>
<comment type="caution">
    <text evidence="7">The sequence shown here is derived from an EMBL/GenBank/DDBJ whole genome shotgun (WGS) entry which is preliminary data.</text>
</comment>
<feature type="transmembrane region" description="Helical" evidence="6">
    <location>
        <begin position="66"/>
        <end position="87"/>
    </location>
</feature>
<evidence type="ECO:0000256" key="5">
    <source>
        <dbReference type="ARBA" id="ARBA00023136"/>
    </source>
</evidence>
<feature type="transmembrane region" description="Helical" evidence="6">
    <location>
        <begin position="28"/>
        <end position="46"/>
    </location>
</feature>
<dbReference type="GO" id="GO:0005886">
    <property type="term" value="C:plasma membrane"/>
    <property type="evidence" value="ECO:0007669"/>
    <property type="project" value="UniProtKB-SubCell"/>
</dbReference>
<dbReference type="OrthoDB" id="265537at2"/>
<dbReference type="RefSeq" id="WP_146602574.1">
    <property type="nucleotide sequence ID" value="NZ_SJPY01000011.1"/>
</dbReference>